<dbReference type="OMA" id="WQEDLKW"/>
<dbReference type="Gene3D" id="1.25.40.10">
    <property type="entry name" value="Tetratricopeptide repeat domain"/>
    <property type="match status" value="1"/>
</dbReference>
<keyword evidence="1" id="KW-0677">Repeat</keyword>
<feature type="repeat" description="TPR" evidence="3">
    <location>
        <begin position="55"/>
        <end position="88"/>
    </location>
</feature>
<dbReference type="InterPro" id="IPR011990">
    <property type="entry name" value="TPR-like_helical_dom_sf"/>
</dbReference>
<protein>
    <submittedName>
        <fullName evidence="4">Tetratricopeptide repeat protein 33-like</fullName>
    </submittedName>
</protein>
<dbReference type="GeneID" id="107447463"/>
<organism evidence="4">
    <name type="scientific">Parasteatoda tepidariorum</name>
    <name type="common">Common house spider</name>
    <name type="synonym">Achaearanea tepidariorum</name>
    <dbReference type="NCBI Taxonomy" id="114398"/>
    <lineage>
        <taxon>Eukaryota</taxon>
        <taxon>Metazoa</taxon>
        <taxon>Ecdysozoa</taxon>
        <taxon>Arthropoda</taxon>
        <taxon>Chelicerata</taxon>
        <taxon>Arachnida</taxon>
        <taxon>Araneae</taxon>
        <taxon>Araneomorphae</taxon>
        <taxon>Entelegynae</taxon>
        <taxon>Araneoidea</taxon>
        <taxon>Theridiidae</taxon>
        <taxon>Parasteatoda</taxon>
    </lineage>
</organism>
<keyword evidence="2 3" id="KW-0802">TPR repeat</keyword>
<dbReference type="PANTHER" id="PTHR15544">
    <property type="entry name" value="OSMOSIS RESPONSIVE FACTOR"/>
    <property type="match status" value="1"/>
</dbReference>
<dbReference type="SMART" id="SM00028">
    <property type="entry name" value="TPR"/>
    <property type="match status" value="2"/>
</dbReference>
<dbReference type="PANTHER" id="PTHR15544:SF0">
    <property type="entry name" value="TETRATRICOPEPTIDE REPEAT PROTEIN 33"/>
    <property type="match status" value="1"/>
</dbReference>
<dbReference type="EMBL" id="IAAA01036313">
    <property type="protein sequence ID" value="LAA08743.1"/>
    <property type="molecule type" value="mRNA"/>
</dbReference>
<dbReference type="Pfam" id="PF07719">
    <property type="entry name" value="TPR_2"/>
    <property type="match status" value="1"/>
</dbReference>
<dbReference type="Pfam" id="PF13181">
    <property type="entry name" value="TPR_8"/>
    <property type="match status" value="1"/>
</dbReference>
<dbReference type="AlphaFoldDB" id="A0A2L2YKU6"/>
<dbReference type="OrthoDB" id="2423701at2759"/>
<sequence length="206" mass="23741">MTTFSWKRKIGENISKETSLNFSAESEVEVSFDDKWIKSHKRRKVDQEANRKAKAETHKNQGIELAQQNKLQEAVSEFDKALSLLPKNEKLHEMKAQALLQQSHPFPAVQSAERAVKLNPCWWVAYQTLGRSQLGIGDLKMAKISFSKAIHINPTEQELWEEDLKWTLELIEKESKLNIEKEEEVTEDSSNLIFDEEGFIVSENPT</sequence>
<dbReference type="RefSeq" id="XP_042898412.1">
    <property type="nucleotide sequence ID" value="XM_043042478.2"/>
</dbReference>
<dbReference type="InterPro" id="IPR019734">
    <property type="entry name" value="TPR_rpt"/>
</dbReference>
<dbReference type="PROSITE" id="PS50005">
    <property type="entry name" value="TPR"/>
    <property type="match status" value="2"/>
</dbReference>
<dbReference type="InterPro" id="IPR013105">
    <property type="entry name" value="TPR_2"/>
</dbReference>
<dbReference type="KEGG" id="ptep:107447463"/>
<evidence type="ECO:0000256" key="3">
    <source>
        <dbReference type="PROSITE-ProRule" id="PRU00339"/>
    </source>
</evidence>
<evidence type="ECO:0000256" key="1">
    <source>
        <dbReference type="ARBA" id="ARBA00022737"/>
    </source>
</evidence>
<dbReference type="SUPFAM" id="SSF48452">
    <property type="entry name" value="TPR-like"/>
    <property type="match status" value="1"/>
</dbReference>
<dbReference type="InterPro" id="IPR052658">
    <property type="entry name" value="TPR-containing"/>
</dbReference>
<evidence type="ECO:0000313" key="4">
    <source>
        <dbReference type="EMBL" id="LAA08743.1"/>
    </source>
</evidence>
<proteinExistence type="evidence at transcript level"/>
<feature type="repeat" description="TPR" evidence="3">
    <location>
        <begin position="123"/>
        <end position="156"/>
    </location>
</feature>
<accession>A0A2L2YKU6</accession>
<name>A0A2L2YKU6_PARTP</name>
<evidence type="ECO:0000256" key="2">
    <source>
        <dbReference type="ARBA" id="ARBA00022803"/>
    </source>
</evidence>
<reference evidence="4" key="1">
    <citation type="journal article" date="2016" name="Mol. Ecol. Resour.">
        <title>Evaluation of the impact of RNA preservation methods of spiders for de novo transcriptome assembly.</title>
        <authorList>
            <person name="Kono N."/>
            <person name="Nakamura H."/>
            <person name="Ito Y."/>
            <person name="Tomita M."/>
            <person name="Arakawa K."/>
        </authorList>
    </citation>
    <scope>NUCLEOTIDE SEQUENCE</scope>
    <source>
        <tissue evidence="4">Whole body</tissue>
    </source>
</reference>
<dbReference type="EMBL" id="IAAA01036312">
    <property type="protein sequence ID" value="LAA08741.1"/>
    <property type="molecule type" value="mRNA"/>
</dbReference>